<dbReference type="EMBL" id="MJEQ01003443">
    <property type="protein sequence ID" value="OIT22873.1"/>
    <property type="molecule type" value="Genomic_DNA"/>
</dbReference>
<proteinExistence type="predicted"/>
<dbReference type="PANTHER" id="PTHR33484">
    <property type="entry name" value="BNAC07G33360D PROTEIN"/>
    <property type="match status" value="1"/>
</dbReference>
<protein>
    <submittedName>
        <fullName evidence="1">Uncharacterized protein</fullName>
    </submittedName>
</protein>
<reference evidence="1" key="1">
    <citation type="submission" date="2016-11" db="EMBL/GenBank/DDBJ databases">
        <title>The genome of Nicotiana attenuata.</title>
        <authorList>
            <person name="Xu S."/>
            <person name="Brockmoeller T."/>
            <person name="Gaquerel E."/>
            <person name="Navarro A."/>
            <person name="Kuhl H."/>
            <person name="Gase K."/>
            <person name="Ling Z."/>
            <person name="Zhou W."/>
            <person name="Kreitzer C."/>
            <person name="Stanke M."/>
            <person name="Tang H."/>
            <person name="Lyons E."/>
            <person name="Pandey P."/>
            <person name="Pandey S.P."/>
            <person name="Timmermann B."/>
            <person name="Baldwin I.T."/>
        </authorList>
    </citation>
    <scope>NUCLEOTIDE SEQUENCE [LARGE SCALE GENOMIC DNA]</scope>
    <source>
        <strain evidence="1">UT</strain>
    </source>
</reference>
<comment type="caution">
    <text evidence="1">The sequence shown here is derived from an EMBL/GenBank/DDBJ whole genome shotgun (WGS) entry which is preliminary data.</text>
</comment>
<dbReference type="Proteomes" id="UP000187609">
    <property type="component" value="Unassembled WGS sequence"/>
</dbReference>
<accession>A0A1J6KUV4</accession>
<dbReference type="Gramene" id="OIT22873">
    <property type="protein sequence ID" value="OIT22873"/>
    <property type="gene ID" value="A4A49_41230"/>
</dbReference>
<sequence>MAPKKDISKIGQEGFILLEEMYERKKRPSSASYQQKKSHIVQLKPASAIQGGVINSHEAVKLYGGIVFSDYSKRKSTTLAY</sequence>
<keyword evidence="2" id="KW-1185">Reference proteome</keyword>
<evidence type="ECO:0000313" key="1">
    <source>
        <dbReference type="EMBL" id="OIT22873.1"/>
    </source>
</evidence>
<dbReference type="PANTHER" id="PTHR33484:SF12">
    <property type="entry name" value="AP2_ERF DOMAIN-CONTAINING PROTEIN"/>
    <property type="match status" value="1"/>
</dbReference>
<dbReference type="AlphaFoldDB" id="A0A1J6KUV4"/>
<dbReference type="OMA" id="QKKSHIV"/>
<evidence type="ECO:0000313" key="2">
    <source>
        <dbReference type="Proteomes" id="UP000187609"/>
    </source>
</evidence>
<organism evidence="1 2">
    <name type="scientific">Nicotiana attenuata</name>
    <name type="common">Coyote tobacco</name>
    <dbReference type="NCBI Taxonomy" id="49451"/>
    <lineage>
        <taxon>Eukaryota</taxon>
        <taxon>Viridiplantae</taxon>
        <taxon>Streptophyta</taxon>
        <taxon>Embryophyta</taxon>
        <taxon>Tracheophyta</taxon>
        <taxon>Spermatophyta</taxon>
        <taxon>Magnoliopsida</taxon>
        <taxon>eudicotyledons</taxon>
        <taxon>Gunneridae</taxon>
        <taxon>Pentapetalae</taxon>
        <taxon>asterids</taxon>
        <taxon>lamiids</taxon>
        <taxon>Solanales</taxon>
        <taxon>Solanaceae</taxon>
        <taxon>Nicotianoideae</taxon>
        <taxon>Nicotianeae</taxon>
        <taxon>Nicotiana</taxon>
    </lineage>
</organism>
<name>A0A1J6KUV4_NICAT</name>
<gene>
    <name evidence="1" type="ORF">A4A49_41230</name>
</gene>